<sequence>MEFNIICENNTIKLLNKNVLLYIPYPSMVEYKKLDGQKIELKDNFNIGDIIKINNINYKVKQIFDDFIKLDDITSSAKEKNFNCISNIEMPF</sequence>
<gene>
    <name evidence="1" type="ORF">G6Z34_13380</name>
</gene>
<accession>A0AAP6WQ30</accession>
<proteinExistence type="predicted"/>
<evidence type="ECO:0000313" key="1">
    <source>
        <dbReference type="EMBL" id="NGU31077.1"/>
    </source>
</evidence>
<comment type="caution">
    <text evidence="1">The sequence shown here is derived from an EMBL/GenBank/DDBJ whole genome shotgun (WGS) entry which is preliminary data.</text>
</comment>
<protein>
    <submittedName>
        <fullName evidence="1">Uncharacterized protein</fullName>
    </submittedName>
</protein>
<dbReference type="Proteomes" id="UP000481454">
    <property type="component" value="Unassembled WGS sequence"/>
</dbReference>
<dbReference type="RefSeq" id="WP_164801009.1">
    <property type="nucleotide sequence ID" value="NZ_JAALLZ010000006.1"/>
</dbReference>
<evidence type="ECO:0000313" key="2">
    <source>
        <dbReference type="Proteomes" id="UP000481454"/>
    </source>
</evidence>
<organism evidence="1 2">
    <name type="scientific">Clostridium perfringens</name>
    <dbReference type="NCBI Taxonomy" id="1502"/>
    <lineage>
        <taxon>Bacteria</taxon>
        <taxon>Bacillati</taxon>
        <taxon>Bacillota</taxon>
        <taxon>Clostridia</taxon>
        <taxon>Eubacteriales</taxon>
        <taxon>Clostridiaceae</taxon>
        <taxon>Clostridium</taxon>
    </lineage>
</organism>
<name>A0AAP6WQ30_CLOPF</name>
<dbReference type="AlphaFoldDB" id="A0AAP6WQ30"/>
<dbReference type="EMBL" id="JAALLZ010000006">
    <property type="protein sequence ID" value="NGU31077.1"/>
    <property type="molecule type" value="Genomic_DNA"/>
</dbReference>
<reference evidence="1 2" key="1">
    <citation type="submission" date="2020-02" db="EMBL/GenBank/DDBJ databases">
        <title>Genomic Insights into the Phylogeny and Genetic Plasticity of the Human and Animal Enteric Pathogen Clostridium perfringens.</title>
        <authorList>
            <person name="Feng Y."/>
            <person name="Hu Y."/>
        </authorList>
    </citation>
    <scope>NUCLEOTIDE SEQUENCE [LARGE SCALE GENOMIC DNA]</scope>
    <source>
        <strain evidence="1 2">CP-40</strain>
    </source>
</reference>